<feature type="transmembrane region" description="Helical" evidence="7">
    <location>
        <begin position="64"/>
        <end position="87"/>
    </location>
</feature>
<dbReference type="InterPro" id="IPR000515">
    <property type="entry name" value="MetI-like"/>
</dbReference>
<evidence type="ECO:0000313" key="9">
    <source>
        <dbReference type="EMBL" id="NDK89988.1"/>
    </source>
</evidence>
<comment type="similarity">
    <text evidence="7">Belongs to the binding-protein-dependent transport system permease family.</text>
</comment>
<keyword evidence="3" id="KW-1003">Cell membrane</keyword>
<keyword evidence="4 7" id="KW-0812">Transmembrane</keyword>
<evidence type="ECO:0000256" key="7">
    <source>
        <dbReference type="RuleBase" id="RU363032"/>
    </source>
</evidence>
<keyword evidence="5 7" id="KW-1133">Transmembrane helix</keyword>
<feature type="transmembrane region" description="Helical" evidence="7">
    <location>
        <begin position="6"/>
        <end position="25"/>
    </location>
</feature>
<evidence type="ECO:0000256" key="1">
    <source>
        <dbReference type="ARBA" id="ARBA00004651"/>
    </source>
</evidence>
<proteinExistence type="inferred from homology"/>
<organism evidence="9 10">
    <name type="scientific">Gordonia desulfuricans</name>
    <dbReference type="NCBI Taxonomy" id="89051"/>
    <lineage>
        <taxon>Bacteria</taxon>
        <taxon>Bacillati</taxon>
        <taxon>Actinomycetota</taxon>
        <taxon>Actinomycetes</taxon>
        <taxon>Mycobacteriales</taxon>
        <taxon>Gordoniaceae</taxon>
        <taxon>Gordonia</taxon>
    </lineage>
</organism>
<dbReference type="GO" id="GO:0048473">
    <property type="term" value="P:D-methionine transmembrane transport"/>
    <property type="evidence" value="ECO:0007669"/>
    <property type="project" value="TreeGrafter"/>
</dbReference>
<dbReference type="PROSITE" id="PS50928">
    <property type="entry name" value="ABC_TM1"/>
    <property type="match status" value="1"/>
</dbReference>
<dbReference type="GO" id="GO:0005886">
    <property type="term" value="C:plasma membrane"/>
    <property type="evidence" value="ECO:0007669"/>
    <property type="project" value="UniProtKB-SubCell"/>
</dbReference>
<dbReference type="SUPFAM" id="SSF161098">
    <property type="entry name" value="MetI-like"/>
    <property type="match status" value="1"/>
</dbReference>
<dbReference type="Proteomes" id="UP000466307">
    <property type="component" value="Unassembled WGS sequence"/>
</dbReference>
<keyword evidence="6 7" id="KW-0472">Membrane</keyword>
<dbReference type="InterPro" id="IPR035906">
    <property type="entry name" value="MetI-like_sf"/>
</dbReference>
<feature type="transmembrane region" description="Helical" evidence="7">
    <location>
        <begin position="37"/>
        <end position="58"/>
    </location>
</feature>
<keyword evidence="10" id="KW-1185">Reference proteome</keyword>
<evidence type="ECO:0000256" key="2">
    <source>
        <dbReference type="ARBA" id="ARBA00022448"/>
    </source>
</evidence>
<evidence type="ECO:0000256" key="6">
    <source>
        <dbReference type="ARBA" id="ARBA00023136"/>
    </source>
</evidence>
<feature type="domain" description="ABC transmembrane type-1" evidence="8">
    <location>
        <begin position="1"/>
        <end position="189"/>
    </location>
</feature>
<dbReference type="AlphaFoldDB" id="A0A7K3LP66"/>
<dbReference type="InterPro" id="IPR051322">
    <property type="entry name" value="AA_ABC_Transporter_Permease"/>
</dbReference>
<gene>
    <name evidence="9" type="ORF">GYA93_10400</name>
</gene>
<name>A0A7K3LP66_9ACTN</name>
<feature type="transmembrane region" description="Helical" evidence="7">
    <location>
        <begin position="142"/>
        <end position="164"/>
    </location>
</feature>
<accession>A0A7K3LP66</accession>
<comment type="caution">
    <text evidence="9">The sequence shown here is derived from an EMBL/GenBank/DDBJ whole genome shotgun (WGS) entry which is preliminary data.</text>
</comment>
<dbReference type="EMBL" id="JAADZU010000027">
    <property type="protein sequence ID" value="NDK89988.1"/>
    <property type="molecule type" value="Genomic_DNA"/>
</dbReference>
<comment type="subcellular location">
    <subcellularLocation>
        <location evidence="1 7">Cell membrane</location>
        <topology evidence="1 7">Multi-pass membrane protein</topology>
    </subcellularLocation>
</comment>
<dbReference type="PANTHER" id="PTHR30450:SF1">
    <property type="entry name" value="D-METHIONINE TRANSPORT SYSTEM PERMEASE PROTEIN METI-RELATED"/>
    <property type="match status" value="1"/>
</dbReference>
<dbReference type="PANTHER" id="PTHR30450">
    <property type="entry name" value="ABC TRANSPORTER PERMEASE"/>
    <property type="match status" value="1"/>
</dbReference>
<feature type="transmembrane region" description="Helical" evidence="7">
    <location>
        <begin position="170"/>
        <end position="193"/>
    </location>
</feature>
<sequence length="199" mass="20768">MVGVVMLIVFALGLPLGVLVHNTGPRGLFPNPTAHKILGVIVSIGRSLPFLVLMAAIIPFTHFVVGTTIGIRAAIVPMAVAGVPFFARLVENSLRDVPDAVTDLALASGASHLQVITKAQLSEAVPALIGNMTINTIGMIEYSAIAGTIGAGGIGYVAVTYGYLRFDNNVMIATVVVLVVTVAIVQFTGDFFARRAKRG</sequence>
<protein>
    <submittedName>
        <fullName evidence="9">ABC transporter permease</fullName>
    </submittedName>
</protein>
<evidence type="ECO:0000256" key="4">
    <source>
        <dbReference type="ARBA" id="ARBA00022692"/>
    </source>
</evidence>
<dbReference type="CDD" id="cd06261">
    <property type="entry name" value="TM_PBP2"/>
    <property type="match status" value="1"/>
</dbReference>
<reference evidence="9 10" key="1">
    <citation type="submission" date="2020-01" db="EMBL/GenBank/DDBJ databases">
        <title>Investigation of new actinobacteria for the biodesulphurisation of diesel fuel.</title>
        <authorList>
            <person name="Athi Narayanan S.M."/>
        </authorList>
    </citation>
    <scope>NUCLEOTIDE SEQUENCE [LARGE SCALE GENOMIC DNA]</scope>
    <source>
        <strain evidence="9 10">213E</strain>
    </source>
</reference>
<evidence type="ECO:0000256" key="3">
    <source>
        <dbReference type="ARBA" id="ARBA00022475"/>
    </source>
</evidence>
<evidence type="ECO:0000259" key="8">
    <source>
        <dbReference type="PROSITE" id="PS50928"/>
    </source>
</evidence>
<dbReference type="Gene3D" id="1.10.3720.10">
    <property type="entry name" value="MetI-like"/>
    <property type="match status" value="1"/>
</dbReference>
<keyword evidence="2 7" id="KW-0813">Transport</keyword>
<dbReference type="Pfam" id="PF00528">
    <property type="entry name" value="BPD_transp_1"/>
    <property type="match status" value="1"/>
</dbReference>
<evidence type="ECO:0000313" key="10">
    <source>
        <dbReference type="Proteomes" id="UP000466307"/>
    </source>
</evidence>
<evidence type="ECO:0000256" key="5">
    <source>
        <dbReference type="ARBA" id="ARBA00022989"/>
    </source>
</evidence>